<evidence type="ECO:0000256" key="1">
    <source>
        <dbReference type="SAM" id="MobiDB-lite"/>
    </source>
</evidence>
<dbReference type="EMBL" id="LXQA010756157">
    <property type="protein sequence ID" value="MCI69449.1"/>
    <property type="molecule type" value="Genomic_DNA"/>
</dbReference>
<feature type="non-terminal residue" evidence="2">
    <location>
        <position position="1"/>
    </location>
</feature>
<evidence type="ECO:0000313" key="2">
    <source>
        <dbReference type="EMBL" id="MCI69449.1"/>
    </source>
</evidence>
<name>A0A392U7G2_9FABA</name>
<feature type="compositionally biased region" description="Basic and acidic residues" evidence="1">
    <location>
        <begin position="53"/>
        <end position="75"/>
    </location>
</feature>
<dbReference type="Proteomes" id="UP000265520">
    <property type="component" value="Unassembled WGS sequence"/>
</dbReference>
<reference evidence="2 3" key="1">
    <citation type="journal article" date="2018" name="Front. Plant Sci.">
        <title>Red Clover (Trifolium pratense) and Zigzag Clover (T. medium) - A Picture of Genomic Similarities and Differences.</title>
        <authorList>
            <person name="Dluhosova J."/>
            <person name="Istvanek J."/>
            <person name="Nedelnik J."/>
            <person name="Repkova J."/>
        </authorList>
    </citation>
    <scope>NUCLEOTIDE SEQUENCE [LARGE SCALE GENOMIC DNA]</scope>
    <source>
        <strain evidence="3">cv. 10/8</strain>
        <tissue evidence="2">Leaf</tissue>
    </source>
</reference>
<accession>A0A392U7G2</accession>
<evidence type="ECO:0008006" key="4">
    <source>
        <dbReference type="Google" id="ProtNLM"/>
    </source>
</evidence>
<dbReference type="AlphaFoldDB" id="A0A392U7G2"/>
<protein>
    <recommendedName>
        <fullName evidence="4">RNA recognition motif</fullName>
    </recommendedName>
</protein>
<proteinExistence type="predicted"/>
<sequence>FCFVKFKEVKEVEQLSIKLEEVWLGSYKLRVNLSRYGRNGSKKPGGQRKRVGVRGDGETPVHGVGRDGETPTHAD</sequence>
<dbReference type="SUPFAM" id="SSF54928">
    <property type="entry name" value="RNA-binding domain, RBD"/>
    <property type="match status" value="1"/>
</dbReference>
<comment type="caution">
    <text evidence="2">The sequence shown here is derived from an EMBL/GenBank/DDBJ whole genome shotgun (WGS) entry which is preliminary data.</text>
</comment>
<organism evidence="2 3">
    <name type="scientific">Trifolium medium</name>
    <dbReference type="NCBI Taxonomy" id="97028"/>
    <lineage>
        <taxon>Eukaryota</taxon>
        <taxon>Viridiplantae</taxon>
        <taxon>Streptophyta</taxon>
        <taxon>Embryophyta</taxon>
        <taxon>Tracheophyta</taxon>
        <taxon>Spermatophyta</taxon>
        <taxon>Magnoliopsida</taxon>
        <taxon>eudicotyledons</taxon>
        <taxon>Gunneridae</taxon>
        <taxon>Pentapetalae</taxon>
        <taxon>rosids</taxon>
        <taxon>fabids</taxon>
        <taxon>Fabales</taxon>
        <taxon>Fabaceae</taxon>
        <taxon>Papilionoideae</taxon>
        <taxon>50 kb inversion clade</taxon>
        <taxon>NPAAA clade</taxon>
        <taxon>Hologalegina</taxon>
        <taxon>IRL clade</taxon>
        <taxon>Trifolieae</taxon>
        <taxon>Trifolium</taxon>
    </lineage>
</organism>
<dbReference type="InterPro" id="IPR035979">
    <property type="entry name" value="RBD_domain_sf"/>
</dbReference>
<feature type="non-terminal residue" evidence="2">
    <location>
        <position position="75"/>
    </location>
</feature>
<keyword evidence="3" id="KW-1185">Reference proteome</keyword>
<evidence type="ECO:0000313" key="3">
    <source>
        <dbReference type="Proteomes" id="UP000265520"/>
    </source>
</evidence>
<dbReference type="GO" id="GO:0003676">
    <property type="term" value="F:nucleic acid binding"/>
    <property type="evidence" value="ECO:0007669"/>
    <property type="project" value="InterPro"/>
</dbReference>
<feature type="region of interest" description="Disordered" evidence="1">
    <location>
        <begin position="35"/>
        <end position="75"/>
    </location>
</feature>